<evidence type="ECO:0000256" key="1">
    <source>
        <dbReference type="SAM" id="MobiDB-lite"/>
    </source>
</evidence>
<protein>
    <recommendedName>
        <fullName evidence="2">Pre-C2HC domain-containing protein</fullName>
    </recommendedName>
</protein>
<evidence type="ECO:0000259" key="2">
    <source>
        <dbReference type="SMART" id="SM00596"/>
    </source>
</evidence>
<comment type="caution">
    <text evidence="3">The sequence shown here is derived from an EMBL/GenBank/DDBJ whole genome shotgun (WGS) entry which is preliminary data.</text>
</comment>
<keyword evidence="4" id="KW-1185">Reference proteome</keyword>
<dbReference type="Proteomes" id="UP001461498">
    <property type="component" value="Unassembled WGS sequence"/>
</dbReference>
<dbReference type="InterPro" id="IPR006579">
    <property type="entry name" value="Pre_C2HC_dom"/>
</dbReference>
<reference evidence="3 4" key="1">
    <citation type="submission" date="2022-12" db="EMBL/GenBank/DDBJ databases">
        <title>Chromosome-level genome assembly of true bugs.</title>
        <authorList>
            <person name="Ma L."/>
            <person name="Li H."/>
        </authorList>
    </citation>
    <scope>NUCLEOTIDE SEQUENCE [LARGE SCALE GENOMIC DNA]</scope>
    <source>
        <strain evidence="3">Lab_2022b</strain>
    </source>
</reference>
<gene>
    <name evidence="3" type="ORF">O3M35_006909</name>
</gene>
<dbReference type="EMBL" id="JAPXFL010000003">
    <property type="protein sequence ID" value="KAK9509643.1"/>
    <property type="molecule type" value="Genomic_DNA"/>
</dbReference>
<feature type="compositionally biased region" description="Low complexity" evidence="1">
    <location>
        <begin position="10"/>
        <end position="23"/>
    </location>
</feature>
<feature type="region of interest" description="Disordered" evidence="1">
    <location>
        <begin position="1"/>
        <end position="37"/>
    </location>
</feature>
<dbReference type="SMART" id="SM00596">
    <property type="entry name" value="PRE_C2HC"/>
    <property type="match status" value="1"/>
</dbReference>
<evidence type="ECO:0000313" key="3">
    <source>
        <dbReference type="EMBL" id="KAK9509643.1"/>
    </source>
</evidence>
<organism evidence="3 4">
    <name type="scientific">Rhynocoris fuscipes</name>
    <dbReference type="NCBI Taxonomy" id="488301"/>
    <lineage>
        <taxon>Eukaryota</taxon>
        <taxon>Metazoa</taxon>
        <taxon>Ecdysozoa</taxon>
        <taxon>Arthropoda</taxon>
        <taxon>Hexapoda</taxon>
        <taxon>Insecta</taxon>
        <taxon>Pterygota</taxon>
        <taxon>Neoptera</taxon>
        <taxon>Paraneoptera</taxon>
        <taxon>Hemiptera</taxon>
        <taxon>Heteroptera</taxon>
        <taxon>Panheteroptera</taxon>
        <taxon>Cimicomorpha</taxon>
        <taxon>Reduviidae</taxon>
        <taxon>Harpactorinae</taxon>
        <taxon>Harpactorini</taxon>
        <taxon>Rhynocoris</taxon>
    </lineage>
</organism>
<dbReference type="AlphaFoldDB" id="A0AAW1DKG4"/>
<dbReference type="Pfam" id="PF07530">
    <property type="entry name" value="PRE_C2HC"/>
    <property type="match status" value="1"/>
</dbReference>
<proteinExistence type="predicted"/>
<accession>A0AAW1DKG4</accession>
<feature type="domain" description="Pre-C2HC" evidence="2">
    <location>
        <begin position="243"/>
        <end position="303"/>
    </location>
</feature>
<sequence length="305" mass="34397">MGDSQLAGPSKTSSKGKTSSNSTLLKRKVRSTSPISTNNKILDKKRISSKEINLQKNLPLKSHVNLNKNIDTPAISDINTHNENTINTLAEQTLNETSSSPLPFLSQQSQQCSSNTVNMSSPILNSIPSVPVSNRYETLSDMEEDCIVERQNEIKVHKPPPIKIKNLSNYHGLCSNLRALLGDNTFDCISSKSVVTVRTTNSDAYRTTVKYLQDNSYNFHTYQTKDSRPYRFVIRNLHYSTPPQVIKDDLEEKGFSVRNITNVLHPRTKEPLPLFFVDLEPAPHNSEVFNITSIYYSKVRRLANN</sequence>
<name>A0AAW1DKG4_9HEMI</name>
<evidence type="ECO:0000313" key="4">
    <source>
        <dbReference type="Proteomes" id="UP001461498"/>
    </source>
</evidence>